<keyword evidence="2" id="KW-0732">Signal</keyword>
<organism evidence="3 4">
    <name type="scientific">Corchorus olitorius</name>
    <dbReference type="NCBI Taxonomy" id="93759"/>
    <lineage>
        <taxon>Eukaryota</taxon>
        <taxon>Viridiplantae</taxon>
        <taxon>Streptophyta</taxon>
        <taxon>Embryophyta</taxon>
        <taxon>Tracheophyta</taxon>
        <taxon>Spermatophyta</taxon>
        <taxon>Magnoliopsida</taxon>
        <taxon>eudicotyledons</taxon>
        <taxon>Gunneridae</taxon>
        <taxon>Pentapetalae</taxon>
        <taxon>rosids</taxon>
        <taxon>malvids</taxon>
        <taxon>Malvales</taxon>
        <taxon>Malvaceae</taxon>
        <taxon>Grewioideae</taxon>
        <taxon>Apeibeae</taxon>
        <taxon>Corchorus</taxon>
    </lineage>
</organism>
<name>A0A1R3JMS0_9ROSI</name>
<dbReference type="EMBL" id="AWUE01015683">
    <property type="protein sequence ID" value="OMO96166.1"/>
    <property type="molecule type" value="Genomic_DNA"/>
</dbReference>
<feature type="signal peptide" evidence="2">
    <location>
        <begin position="1"/>
        <end position="20"/>
    </location>
</feature>
<proteinExistence type="predicted"/>
<evidence type="ECO:0000313" key="3">
    <source>
        <dbReference type="EMBL" id="OMO96166.1"/>
    </source>
</evidence>
<feature type="region of interest" description="Disordered" evidence="1">
    <location>
        <begin position="57"/>
        <end position="85"/>
    </location>
</feature>
<keyword evidence="4" id="KW-1185">Reference proteome</keyword>
<dbReference type="Proteomes" id="UP000187203">
    <property type="component" value="Unassembled WGS sequence"/>
</dbReference>
<gene>
    <name evidence="3" type="ORF">COLO4_15458</name>
</gene>
<evidence type="ECO:0000256" key="2">
    <source>
        <dbReference type="SAM" id="SignalP"/>
    </source>
</evidence>
<protein>
    <submittedName>
        <fullName evidence="3">Uncharacterized protein</fullName>
    </submittedName>
</protein>
<reference evidence="4" key="1">
    <citation type="submission" date="2013-09" db="EMBL/GenBank/DDBJ databases">
        <title>Corchorus olitorius genome sequencing.</title>
        <authorList>
            <person name="Alam M."/>
            <person name="Haque M.S."/>
            <person name="Islam M.S."/>
            <person name="Emdad E.M."/>
            <person name="Islam M.M."/>
            <person name="Ahmed B."/>
            <person name="Halim A."/>
            <person name="Hossen Q.M.M."/>
            <person name="Hossain M.Z."/>
            <person name="Ahmed R."/>
            <person name="Khan M.M."/>
            <person name="Islam R."/>
            <person name="Rashid M.M."/>
            <person name="Khan S.A."/>
            <person name="Rahman M.S."/>
            <person name="Alam M."/>
            <person name="Yahiya A.S."/>
            <person name="Khan M.S."/>
            <person name="Azam M.S."/>
            <person name="Haque T."/>
            <person name="Lashkar M.Z.H."/>
            <person name="Akhand A.I."/>
            <person name="Morshed G."/>
            <person name="Roy S."/>
            <person name="Uddin K.S."/>
            <person name="Rabeya T."/>
            <person name="Hossain A.S."/>
            <person name="Chowdhury A."/>
            <person name="Snigdha A.R."/>
            <person name="Mortoza M.S."/>
            <person name="Matin S.A."/>
            <person name="Hoque S.M.E."/>
            <person name="Islam M.K."/>
            <person name="Roy D.K."/>
            <person name="Haider R."/>
            <person name="Moosa M.M."/>
            <person name="Elias S.M."/>
            <person name="Hasan A.M."/>
            <person name="Jahan S."/>
            <person name="Shafiuddin M."/>
            <person name="Mahmood N."/>
            <person name="Shommy N.S."/>
        </authorList>
    </citation>
    <scope>NUCLEOTIDE SEQUENCE [LARGE SCALE GENOMIC DNA]</scope>
    <source>
        <strain evidence="4">cv. O-4</strain>
    </source>
</reference>
<evidence type="ECO:0000256" key="1">
    <source>
        <dbReference type="SAM" id="MobiDB-lite"/>
    </source>
</evidence>
<accession>A0A1R3JMS0</accession>
<evidence type="ECO:0000313" key="4">
    <source>
        <dbReference type="Proteomes" id="UP000187203"/>
    </source>
</evidence>
<sequence>MDVKYSFLIAFLLIHALVFSQSNLAVVSAAAESVSASPSGPISSLLDFSTKLKLVSRKVDPSPPPSPKIQAPYHFKRPPPSPPPM</sequence>
<comment type="caution">
    <text evidence="3">The sequence shown here is derived from an EMBL/GenBank/DDBJ whole genome shotgun (WGS) entry which is preliminary data.</text>
</comment>
<feature type="chain" id="PRO_5012774355" evidence="2">
    <location>
        <begin position="21"/>
        <end position="85"/>
    </location>
</feature>
<dbReference type="AlphaFoldDB" id="A0A1R3JMS0"/>